<evidence type="ECO:0000313" key="5">
    <source>
        <dbReference type="EMBL" id="RGD85422.1"/>
    </source>
</evidence>
<evidence type="ECO:0000256" key="1">
    <source>
        <dbReference type="ARBA" id="ARBA00009437"/>
    </source>
</evidence>
<dbReference type="Pfam" id="PF03466">
    <property type="entry name" value="LysR_substrate"/>
    <property type="match status" value="1"/>
</dbReference>
<feature type="domain" description="LysR substrate-binding" evidence="4">
    <location>
        <begin position="3"/>
        <end position="193"/>
    </location>
</feature>
<dbReference type="GO" id="GO:0000976">
    <property type="term" value="F:transcription cis-regulatory region binding"/>
    <property type="evidence" value="ECO:0007669"/>
    <property type="project" value="TreeGrafter"/>
</dbReference>
<sequence length="200" mass="22936">MELGIIHTLSSQYIPDTIRGYLQQYPQTEFKIQTDKTENIIKGLKEHKYDIGFCGKIIAPELVFIPVLYQEFVAVVPPDHELANKQEISLEELVNYDLVGYLDDLVIAQTVKEIFAEHKLEPRYISKQENELLIGGMINQGFGVGIAANTSFLKEFDLKVISLKLKKDYRVIYLVYNKVDYISVAAENFINYIAINKINL</sequence>
<dbReference type="RefSeq" id="WP_117581342.1">
    <property type="nucleotide sequence ID" value="NZ_QUSL01000011.1"/>
</dbReference>
<evidence type="ECO:0000256" key="3">
    <source>
        <dbReference type="ARBA" id="ARBA00023163"/>
    </source>
</evidence>
<dbReference type="Proteomes" id="UP000261032">
    <property type="component" value="Unassembled WGS sequence"/>
</dbReference>
<dbReference type="EMBL" id="QUSL01000011">
    <property type="protein sequence ID" value="RGD85422.1"/>
    <property type="molecule type" value="Genomic_DNA"/>
</dbReference>
<protein>
    <recommendedName>
        <fullName evidence="4">LysR substrate-binding domain-containing protein</fullName>
    </recommendedName>
</protein>
<name>A0A3E3ED02_9FIRM</name>
<organism evidence="5 6">
    <name type="scientific">Thomasclavelia ramosa</name>
    <dbReference type="NCBI Taxonomy" id="1547"/>
    <lineage>
        <taxon>Bacteria</taxon>
        <taxon>Bacillati</taxon>
        <taxon>Bacillota</taxon>
        <taxon>Erysipelotrichia</taxon>
        <taxon>Erysipelotrichales</taxon>
        <taxon>Coprobacillaceae</taxon>
        <taxon>Thomasclavelia</taxon>
    </lineage>
</organism>
<proteinExistence type="inferred from homology"/>
<dbReference type="InterPro" id="IPR005119">
    <property type="entry name" value="LysR_subst-bd"/>
</dbReference>
<accession>A0A3E3ED02</accession>
<gene>
    <name evidence="5" type="ORF">DXB93_08595</name>
</gene>
<keyword evidence="2" id="KW-0805">Transcription regulation</keyword>
<evidence type="ECO:0000256" key="2">
    <source>
        <dbReference type="ARBA" id="ARBA00023015"/>
    </source>
</evidence>
<comment type="caution">
    <text evidence="5">The sequence shown here is derived from an EMBL/GenBank/DDBJ whole genome shotgun (WGS) entry which is preliminary data.</text>
</comment>
<dbReference type="SUPFAM" id="SSF53850">
    <property type="entry name" value="Periplasmic binding protein-like II"/>
    <property type="match status" value="1"/>
</dbReference>
<evidence type="ECO:0000313" key="6">
    <source>
        <dbReference type="Proteomes" id="UP000261032"/>
    </source>
</evidence>
<dbReference type="PANTHER" id="PTHR30126">
    <property type="entry name" value="HTH-TYPE TRANSCRIPTIONAL REGULATOR"/>
    <property type="match status" value="1"/>
</dbReference>
<dbReference type="Gene3D" id="3.40.190.290">
    <property type="match status" value="1"/>
</dbReference>
<dbReference type="GO" id="GO:0006355">
    <property type="term" value="P:regulation of DNA-templated transcription"/>
    <property type="evidence" value="ECO:0007669"/>
    <property type="project" value="TreeGrafter"/>
</dbReference>
<dbReference type="PANTHER" id="PTHR30126:SF39">
    <property type="entry name" value="HTH-TYPE TRANSCRIPTIONAL REGULATOR CYSL"/>
    <property type="match status" value="1"/>
</dbReference>
<keyword evidence="3" id="KW-0804">Transcription</keyword>
<dbReference type="AlphaFoldDB" id="A0A3E3ED02"/>
<reference evidence="5 6" key="1">
    <citation type="submission" date="2018-08" db="EMBL/GenBank/DDBJ databases">
        <title>A genome reference for cultivated species of the human gut microbiota.</title>
        <authorList>
            <person name="Zou Y."/>
            <person name="Xue W."/>
            <person name="Luo G."/>
        </authorList>
    </citation>
    <scope>NUCLEOTIDE SEQUENCE [LARGE SCALE GENOMIC DNA]</scope>
    <source>
        <strain evidence="5 6">OM06-4</strain>
    </source>
</reference>
<evidence type="ECO:0000259" key="4">
    <source>
        <dbReference type="Pfam" id="PF03466"/>
    </source>
</evidence>
<comment type="similarity">
    <text evidence="1">Belongs to the LysR transcriptional regulatory family.</text>
</comment>